<dbReference type="CDD" id="cd02440">
    <property type="entry name" value="AdoMet_MTases"/>
    <property type="match status" value="1"/>
</dbReference>
<keyword evidence="7" id="KW-1185">Reference proteome</keyword>
<feature type="domain" description="Methyltransferase" evidence="5">
    <location>
        <begin position="376"/>
        <end position="469"/>
    </location>
</feature>
<keyword evidence="2" id="KW-0560">Oxidoreductase</keyword>
<dbReference type="Pfam" id="PF13649">
    <property type="entry name" value="Methyltransf_25"/>
    <property type="match status" value="1"/>
</dbReference>
<dbReference type="PRINTS" id="PR00368">
    <property type="entry name" value="FADPNR"/>
</dbReference>
<dbReference type="Gene3D" id="3.50.50.60">
    <property type="entry name" value="FAD/NAD(P)-binding domain"/>
    <property type="match status" value="2"/>
</dbReference>
<evidence type="ECO:0000259" key="5">
    <source>
        <dbReference type="Pfam" id="PF13649"/>
    </source>
</evidence>
<dbReference type="InterPro" id="IPR050097">
    <property type="entry name" value="Ferredoxin-NADP_redctase_2"/>
</dbReference>
<dbReference type="Proteomes" id="UP001596504">
    <property type="component" value="Unassembled WGS sequence"/>
</dbReference>
<evidence type="ECO:0000256" key="2">
    <source>
        <dbReference type="ARBA" id="ARBA00023002"/>
    </source>
</evidence>
<evidence type="ECO:0000313" key="6">
    <source>
        <dbReference type="EMBL" id="MFC7340563.1"/>
    </source>
</evidence>
<comment type="catalytic activity">
    <reaction evidence="3">
        <text>[thioredoxin]-dithiol + NADP(+) = [thioredoxin]-disulfide + NADPH + H(+)</text>
        <dbReference type="Rhea" id="RHEA:20345"/>
        <dbReference type="Rhea" id="RHEA-COMP:10698"/>
        <dbReference type="Rhea" id="RHEA-COMP:10700"/>
        <dbReference type="ChEBI" id="CHEBI:15378"/>
        <dbReference type="ChEBI" id="CHEBI:29950"/>
        <dbReference type="ChEBI" id="CHEBI:50058"/>
        <dbReference type="ChEBI" id="CHEBI:57783"/>
        <dbReference type="ChEBI" id="CHEBI:58349"/>
        <dbReference type="EC" id="1.8.1.9"/>
    </reaction>
</comment>
<name>A0ABW2LDK8_9PSEU</name>
<evidence type="ECO:0000256" key="1">
    <source>
        <dbReference type="ARBA" id="ARBA00022630"/>
    </source>
</evidence>
<comment type="caution">
    <text evidence="6">The sequence shown here is derived from an EMBL/GenBank/DDBJ whole genome shotgun (WGS) entry which is preliminary data.</text>
</comment>
<evidence type="ECO:0000256" key="3">
    <source>
        <dbReference type="ARBA" id="ARBA00048132"/>
    </source>
</evidence>
<feature type="domain" description="FAD/NAD(P)-binding" evidence="4">
    <location>
        <begin position="9"/>
        <end position="291"/>
    </location>
</feature>
<dbReference type="Gene3D" id="3.40.50.150">
    <property type="entry name" value="Vaccinia Virus protein VP39"/>
    <property type="match status" value="1"/>
</dbReference>
<reference evidence="7" key="1">
    <citation type="journal article" date="2019" name="Int. J. Syst. Evol. Microbiol.">
        <title>The Global Catalogue of Microorganisms (GCM) 10K type strain sequencing project: providing services to taxonomists for standard genome sequencing and annotation.</title>
        <authorList>
            <consortium name="The Broad Institute Genomics Platform"/>
            <consortium name="The Broad Institute Genome Sequencing Center for Infectious Disease"/>
            <person name="Wu L."/>
            <person name="Ma J."/>
        </authorList>
    </citation>
    <scope>NUCLEOTIDE SEQUENCE [LARGE SCALE GENOMIC DNA]</scope>
    <source>
        <strain evidence="7">WLHS5</strain>
    </source>
</reference>
<evidence type="ECO:0000259" key="4">
    <source>
        <dbReference type="Pfam" id="PF07992"/>
    </source>
</evidence>
<dbReference type="PANTHER" id="PTHR48105">
    <property type="entry name" value="THIOREDOXIN REDUCTASE 1-RELATED-RELATED"/>
    <property type="match status" value="1"/>
</dbReference>
<gene>
    <name evidence="6" type="ORF">ACFQRI_04000</name>
</gene>
<dbReference type="InterPro" id="IPR029063">
    <property type="entry name" value="SAM-dependent_MTases_sf"/>
</dbReference>
<dbReference type="PRINTS" id="PR00469">
    <property type="entry name" value="PNDRDTASEII"/>
</dbReference>
<dbReference type="InterPro" id="IPR036188">
    <property type="entry name" value="FAD/NAD-bd_sf"/>
</dbReference>
<accession>A0ABW2LDK8</accession>
<proteinExistence type="predicted"/>
<dbReference type="RefSeq" id="WP_380664479.1">
    <property type="nucleotide sequence ID" value="NZ_JBHTCJ010000001.1"/>
</dbReference>
<sequence length="540" mass="57024">MTNSKLTCYDVVVVGGGAAGLNAALLLARARRSVLVVDSGEPRNGPAAHVHGFLSRDGVAPAELLAEGRREVAGYGGEIVAAEVLAAERDGEGFRVELDDGSRIRARRVLLATGVVDELPDVPGLRQRWGNDVLHCPYCHGWEVRDEPIAVLATGPMSLHQALLLRQWTDRVVLLLDGMPRPAGADAAKLAARGVEVLAQPVEGLDVADDRLRGVRLSGGRLVEATAVAVAPRSVARPEPAAALGLELVEHPSGAGAHIPSEAGGRTSVPGVWVAGNATDLKATVVVAAAAGAEAGAQINADLVAEETERAVREPFSPAAENRTCEIAAGDARHGLGGAVDAERWDGFYREREQVFSGDVNGALVDEVAGMVPGQVLDLGCGEGADALWLARQGWQVTALDVAQVALERGRKAVAEQAPELAERIAWVRADLAECAPPEGAFDLVSAQYLPLRRERGEAQLRAVLAAVAAGGVLLFVGHDTRDMPEGHGFNTGDYYLADDVRELLDEDWKIEVDEVRARPRAPEGAPHVRDVVLRARRIG</sequence>
<dbReference type="InterPro" id="IPR023753">
    <property type="entry name" value="FAD/NAD-binding_dom"/>
</dbReference>
<dbReference type="SUPFAM" id="SSF53335">
    <property type="entry name" value="S-adenosyl-L-methionine-dependent methyltransferases"/>
    <property type="match status" value="1"/>
</dbReference>
<dbReference type="InterPro" id="IPR041698">
    <property type="entry name" value="Methyltransf_25"/>
</dbReference>
<dbReference type="SUPFAM" id="SSF51905">
    <property type="entry name" value="FAD/NAD(P)-binding domain"/>
    <property type="match status" value="1"/>
</dbReference>
<dbReference type="EMBL" id="JBHTCJ010000001">
    <property type="protein sequence ID" value="MFC7340563.1"/>
    <property type="molecule type" value="Genomic_DNA"/>
</dbReference>
<organism evidence="6 7">
    <name type="scientific">Saccharopolyspora griseoalba</name>
    <dbReference type="NCBI Taxonomy" id="1431848"/>
    <lineage>
        <taxon>Bacteria</taxon>
        <taxon>Bacillati</taxon>
        <taxon>Actinomycetota</taxon>
        <taxon>Actinomycetes</taxon>
        <taxon>Pseudonocardiales</taxon>
        <taxon>Pseudonocardiaceae</taxon>
        <taxon>Saccharopolyspora</taxon>
    </lineage>
</organism>
<evidence type="ECO:0000313" key="7">
    <source>
        <dbReference type="Proteomes" id="UP001596504"/>
    </source>
</evidence>
<protein>
    <submittedName>
        <fullName evidence="6">FAD-dependent oxidoreductase</fullName>
    </submittedName>
</protein>
<keyword evidence="1" id="KW-0285">Flavoprotein</keyword>
<dbReference type="Pfam" id="PF07992">
    <property type="entry name" value="Pyr_redox_2"/>
    <property type="match status" value="1"/>
</dbReference>